<dbReference type="InterPro" id="IPR001173">
    <property type="entry name" value="Glyco_trans_2-like"/>
</dbReference>
<dbReference type="Gene3D" id="3.40.50.720">
    <property type="entry name" value="NAD(P)-binding Rossmann-like Domain"/>
    <property type="match status" value="1"/>
</dbReference>
<gene>
    <name evidence="2" type="ORF">K6Y31_12135</name>
</gene>
<dbReference type="EMBL" id="JAIMJA010000011">
    <property type="protein sequence ID" value="MCE2595569.1"/>
    <property type="molecule type" value="Genomic_DNA"/>
</dbReference>
<name>A0ABS8W978_9GAMM</name>
<evidence type="ECO:0000313" key="3">
    <source>
        <dbReference type="Proteomes" id="UP001201273"/>
    </source>
</evidence>
<accession>A0ABS8W978</accession>
<dbReference type="PANTHER" id="PTHR22916">
    <property type="entry name" value="GLYCOSYLTRANSFERASE"/>
    <property type="match status" value="1"/>
</dbReference>
<comment type="caution">
    <text evidence="2">The sequence shown here is derived from an EMBL/GenBank/DDBJ whole genome shotgun (WGS) entry which is preliminary data.</text>
</comment>
<protein>
    <submittedName>
        <fullName evidence="2">Glycosyltransferase family 2 protein</fullName>
    </submittedName>
</protein>
<dbReference type="Gene3D" id="3.90.550.10">
    <property type="entry name" value="Spore Coat Polysaccharide Biosynthesis Protein SpsA, Chain A"/>
    <property type="match status" value="1"/>
</dbReference>
<dbReference type="InterPro" id="IPR029044">
    <property type="entry name" value="Nucleotide-diphossugar_trans"/>
</dbReference>
<dbReference type="SUPFAM" id="SSF53448">
    <property type="entry name" value="Nucleotide-diphospho-sugar transferases"/>
    <property type="match status" value="1"/>
</dbReference>
<evidence type="ECO:0000313" key="2">
    <source>
        <dbReference type="EMBL" id="MCE2595569.1"/>
    </source>
</evidence>
<dbReference type="RefSeq" id="WP_233053079.1">
    <property type="nucleotide sequence ID" value="NZ_JAIMJA010000011.1"/>
</dbReference>
<feature type="domain" description="Glycosyltransferase 2-like" evidence="1">
    <location>
        <begin position="9"/>
        <end position="130"/>
    </location>
</feature>
<proteinExistence type="predicted"/>
<dbReference type="Pfam" id="PF00535">
    <property type="entry name" value="Glycos_transf_2"/>
    <property type="match status" value="1"/>
</dbReference>
<dbReference type="PANTHER" id="PTHR22916:SF3">
    <property type="entry name" value="UDP-GLCNAC:BETAGAL BETA-1,3-N-ACETYLGLUCOSAMINYLTRANSFERASE-LIKE PROTEIN 1"/>
    <property type="match status" value="1"/>
</dbReference>
<dbReference type="InterPro" id="IPR029063">
    <property type="entry name" value="SAM-dependent_MTases_sf"/>
</dbReference>
<dbReference type="Proteomes" id="UP001201273">
    <property type="component" value="Unassembled WGS sequence"/>
</dbReference>
<dbReference type="SUPFAM" id="SSF53335">
    <property type="entry name" value="S-adenosyl-L-methionine-dependent methyltransferases"/>
    <property type="match status" value="1"/>
</dbReference>
<organism evidence="2 3">
    <name type="scientific">Motilimonas cestriensis</name>
    <dbReference type="NCBI Taxonomy" id="2742685"/>
    <lineage>
        <taxon>Bacteria</taxon>
        <taxon>Pseudomonadati</taxon>
        <taxon>Pseudomonadota</taxon>
        <taxon>Gammaproteobacteria</taxon>
        <taxon>Alteromonadales</taxon>
        <taxon>Alteromonadales genera incertae sedis</taxon>
        <taxon>Motilimonas</taxon>
    </lineage>
</organism>
<keyword evidence="3" id="KW-1185">Reference proteome</keyword>
<sequence length="384" mass="43946">MQKKAIEISVIIPCYNNESTIYRAINSILLNAKNVVLEIICINDGSTDNTEKIINSLVKKHSNLKLISQENIGPAKSRNNGMQEASGQLMLFLDADDYIDKKISDLISPFKTCDKLEILTFGYNRVNNDGKTLFNTALDAKDYESGAICLDYLLNKDIGLTPMSSIYKTSFLKEKKIDFSSNTNFEDSYFFLKALSKSNHIKSSTLCYYNYVQQDFTRSKSYSKNNLIERCRLFCKILQLIKPVSVNFNNHRARFFIKTLNFIQVKECYLEVQNYLKSKLKNNNKIIIYGTGVSGQRLLSLLSTQNEKQIFFCDSNRDKNNTYIQQTKVVSIDNLNNHINSESKIIIASCFIDSISVTLSKLGYSSNIKELYIDELFEHLKVNS</sequence>
<evidence type="ECO:0000259" key="1">
    <source>
        <dbReference type="Pfam" id="PF00535"/>
    </source>
</evidence>
<reference evidence="2 3" key="1">
    <citation type="journal article" date="2022" name="Environ. Microbiol. Rep.">
        <title>Eco-phylogenetic analyses reveal divergent evolution of vitamin B12 metabolism in the marine bacterial family 'Psychromonadaceae'.</title>
        <authorList>
            <person name="Jin X."/>
            <person name="Yang Y."/>
            <person name="Cao H."/>
            <person name="Gao B."/>
            <person name="Zhao Z."/>
        </authorList>
    </citation>
    <scope>NUCLEOTIDE SEQUENCE [LARGE SCALE GENOMIC DNA]</scope>
    <source>
        <strain evidence="2 3">MKS20</strain>
    </source>
</reference>
<dbReference type="CDD" id="cd00761">
    <property type="entry name" value="Glyco_tranf_GTA_type"/>
    <property type="match status" value="1"/>
</dbReference>